<dbReference type="Gene3D" id="3.40.190.80">
    <property type="match status" value="1"/>
</dbReference>
<feature type="binding site" evidence="6">
    <location>
        <position position="92"/>
    </location>
    <ligand>
        <name>Mg(2+)</name>
        <dbReference type="ChEBI" id="CHEBI:18420"/>
        <label>2</label>
    </ligand>
</feature>
<proteinExistence type="inferred from homology"/>
<feature type="binding site" evidence="6">
    <location>
        <position position="69"/>
    </location>
    <ligand>
        <name>Mg(2+)</name>
        <dbReference type="ChEBI" id="CHEBI:18420"/>
        <label>1</label>
    </ligand>
</feature>
<sequence length="273" mass="29872">MQELLAWVPGVKEIAREAGRILHEIYHGGQFERQLKEDATPVTSADLAADAYLKQALSALTPHVPVLTEEAADIPFSLRSNWRQYWLVDPLDGTGEFIAGSGDFATLIALVRDNVPVLGVIYAPESDVLYWAVRGHGAFKEVDGEVHPISAMHHEHDQPDSLVVAISRRQKLENLTRRLNPAINYELIPLGSSSLKSCLVAEGAADCYVRLGPTGEWDTAAAQCIVEAAGGRILSLTLQPLSYNETESLENPDFIVMGDPDLAWNKILVQQPG</sequence>
<dbReference type="InterPro" id="IPR006240">
    <property type="entry name" value="CysQ"/>
</dbReference>
<dbReference type="Proteomes" id="UP000078435">
    <property type="component" value="Unassembled WGS sequence"/>
</dbReference>
<keyword evidence="3 6" id="KW-0997">Cell inner membrane</keyword>
<comment type="subcellular location">
    <subcellularLocation>
        <location evidence="6">Cell inner membrane</location>
        <topology evidence="6">Peripheral membrane protein</topology>
        <orientation evidence="6">Cytoplasmic side</orientation>
    </subcellularLocation>
</comment>
<dbReference type="RefSeq" id="WP_026457222.1">
    <property type="nucleotide sequence ID" value="NZ_JAAKKI010000007.1"/>
</dbReference>
<protein>
    <recommendedName>
        <fullName evidence="6">3'(2'),5'-bisphosphate nucleotidase CysQ</fullName>
        <ecNumber evidence="6">3.1.3.7</ecNumber>
    </recommendedName>
    <alternativeName>
        <fullName evidence="6">3'(2'),5-bisphosphonucleoside 3'(2')-phosphohydrolase</fullName>
    </alternativeName>
    <alternativeName>
        <fullName evidence="6">3'-phosphoadenosine 5'-phosphate phosphatase</fullName>
        <shortName evidence="6">PAP phosphatase</shortName>
    </alternativeName>
</protein>
<dbReference type="PANTHER" id="PTHR43028:SF7">
    <property type="entry name" value="3'(2'),5'-BISPHOSPHATE NUCLEOTIDASE CYSQ"/>
    <property type="match status" value="1"/>
</dbReference>
<reference evidence="8 9" key="1">
    <citation type="submission" date="2016-02" db="EMBL/GenBank/DDBJ databases">
        <title>Draft genome sequence of Aeromonas trota strain 1999lcr isolated from cerebrospinal fluid (CSF).</title>
        <authorList>
            <person name="Dallagassa C.B."/>
            <person name="Prediger K.C."/>
            <person name="Weiss V.A."/>
            <person name="Assis F.E."/>
            <person name="Baura V."/>
            <person name="Cruz L.M."/>
            <person name="Souza E.M."/>
            <person name="Pedrosa F.O."/>
            <person name="Fadel-Picheth C.M."/>
        </authorList>
    </citation>
    <scope>NUCLEOTIDE SEQUENCE [LARGE SCALE GENOMIC DNA]</scope>
    <source>
        <strain evidence="8 9">1999lcr</strain>
    </source>
</reference>
<evidence type="ECO:0000313" key="8">
    <source>
        <dbReference type="EMBL" id="KXU80102.1"/>
    </source>
</evidence>
<dbReference type="NCBIfam" id="TIGR01331">
    <property type="entry name" value="bisphos_cysQ"/>
    <property type="match status" value="1"/>
</dbReference>
<dbReference type="Pfam" id="PF00459">
    <property type="entry name" value="Inositol_P"/>
    <property type="match status" value="1"/>
</dbReference>
<dbReference type="HAMAP" id="MF_02095">
    <property type="entry name" value="CysQ"/>
    <property type="match status" value="1"/>
</dbReference>
<evidence type="ECO:0000256" key="6">
    <source>
        <dbReference type="HAMAP-Rule" id="MF_02095"/>
    </source>
</evidence>
<gene>
    <name evidence="6" type="primary">cysQ</name>
    <name evidence="8" type="ORF">LCR_16070</name>
</gene>
<name>A0A175VJE5_AEREN</name>
<keyword evidence="6 7" id="KW-0479">Metal-binding</keyword>
<dbReference type="AlphaFoldDB" id="A0A175VJE5"/>
<dbReference type="InterPro" id="IPR020550">
    <property type="entry name" value="Inositol_monophosphatase_CS"/>
</dbReference>
<dbReference type="EC" id="3.1.3.7" evidence="6"/>
<feature type="binding site" evidence="6">
    <location>
        <position position="218"/>
    </location>
    <ligand>
        <name>Mg(2+)</name>
        <dbReference type="ChEBI" id="CHEBI:18420"/>
        <label>2</label>
    </ligand>
</feature>
<feature type="binding site" evidence="7">
    <location>
        <position position="218"/>
    </location>
    <ligand>
        <name>Mg(2+)</name>
        <dbReference type="ChEBI" id="CHEBI:18420"/>
        <label>1</label>
        <note>catalytic</note>
    </ligand>
</feature>
<dbReference type="PANTHER" id="PTHR43028">
    <property type="entry name" value="3'(2'),5'-BISPHOSPHATE NUCLEOTIDASE 1"/>
    <property type="match status" value="1"/>
</dbReference>
<dbReference type="CDD" id="cd01638">
    <property type="entry name" value="CysQ"/>
    <property type="match status" value="1"/>
</dbReference>
<keyword evidence="5 6" id="KW-0472">Membrane</keyword>
<dbReference type="PRINTS" id="PR00377">
    <property type="entry name" value="IMPHPHTASES"/>
</dbReference>
<feature type="binding site" evidence="6">
    <location>
        <position position="89"/>
    </location>
    <ligand>
        <name>Mg(2+)</name>
        <dbReference type="ChEBI" id="CHEBI:18420"/>
        <label>1</label>
    </ligand>
</feature>
<dbReference type="GO" id="GO:0005886">
    <property type="term" value="C:plasma membrane"/>
    <property type="evidence" value="ECO:0007669"/>
    <property type="project" value="UniProtKB-SubCell"/>
</dbReference>
<dbReference type="Gene3D" id="3.30.540.10">
    <property type="entry name" value="Fructose-1,6-Bisphosphatase, subunit A, domain 1"/>
    <property type="match status" value="1"/>
</dbReference>
<comment type="similarity">
    <text evidence="1 6">Belongs to the inositol monophosphatase superfamily. CysQ family.</text>
</comment>
<evidence type="ECO:0000256" key="5">
    <source>
        <dbReference type="ARBA" id="ARBA00023136"/>
    </source>
</evidence>
<feature type="binding site" evidence="6">
    <location>
        <position position="91"/>
    </location>
    <ligand>
        <name>Mg(2+)</name>
        <dbReference type="ChEBI" id="CHEBI:18420"/>
        <label>1</label>
    </ligand>
</feature>
<keyword evidence="6 7" id="KW-0460">Magnesium</keyword>
<dbReference type="GO" id="GO:0050427">
    <property type="term" value="P:3'-phosphoadenosine 5'-phosphosulfate metabolic process"/>
    <property type="evidence" value="ECO:0007669"/>
    <property type="project" value="TreeGrafter"/>
</dbReference>
<evidence type="ECO:0000313" key="9">
    <source>
        <dbReference type="Proteomes" id="UP000078435"/>
    </source>
</evidence>
<comment type="caution">
    <text evidence="8">The sequence shown here is derived from an EMBL/GenBank/DDBJ whole genome shotgun (WGS) entry which is preliminary data.</text>
</comment>
<accession>A0A175VJE5</accession>
<comment type="cofactor">
    <cofactor evidence="6 7">
        <name>Mg(2+)</name>
        <dbReference type="ChEBI" id="CHEBI:18420"/>
    </cofactor>
</comment>
<feature type="binding site" evidence="7">
    <location>
        <position position="69"/>
    </location>
    <ligand>
        <name>Mg(2+)</name>
        <dbReference type="ChEBI" id="CHEBI:18420"/>
        <label>1</label>
        <note>catalytic</note>
    </ligand>
</feature>
<keyword evidence="4 6" id="KW-0378">Hydrolase</keyword>
<evidence type="ECO:0000256" key="1">
    <source>
        <dbReference type="ARBA" id="ARBA00005289"/>
    </source>
</evidence>
<dbReference type="GO" id="GO:0000287">
    <property type="term" value="F:magnesium ion binding"/>
    <property type="evidence" value="ECO:0007669"/>
    <property type="project" value="UniProtKB-UniRule"/>
</dbReference>
<dbReference type="SUPFAM" id="SSF56655">
    <property type="entry name" value="Carbohydrate phosphatase"/>
    <property type="match status" value="1"/>
</dbReference>
<dbReference type="InterPro" id="IPR050725">
    <property type="entry name" value="CysQ/Inositol_MonoPase"/>
</dbReference>
<keyword evidence="2 6" id="KW-1003">Cell membrane</keyword>
<dbReference type="OrthoDB" id="9785695at2"/>
<dbReference type="EMBL" id="JMGO02000005">
    <property type="protein sequence ID" value="KXU80102.1"/>
    <property type="molecule type" value="Genomic_DNA"/>
</dbReference>
<dbReference type="GO" id="GO:0046854">
    <property type="term" value="P:phosphatidylinositol phosphate biosynthetic process"/>
    <property type="evidence" value="ECO:0007669"/>
    <property type="project" value="InterPro"/>
</dbReference>
<feature type="binding site" evidence="7">
    <location>
        <position position="92"/>
    </location>
    <ligand>
        <name>Mg(2+)</name>
        <dbReference type="ChEBI" id="CHEBI:18420"/>
        <label>1</label>
        <note>catalytic</note>
    </ligand>
</feature>
<feature type="binding site" evidence="7">
    <location>
        <position position="89"/>
    </location>
    <ligand>
        <name>Mg(2+)</name>
        <dbReference type="ChEBI" id="CHEBI:18420"/>
        <label>1</label>
        <note>catalytic</note>
    </ligand>
</feature>
<feature type="binding site" evidence="6">
    <location>
        <position position="218"/>
    </location>
    <ligand>
        <name>substrate</name>
    </ligand>
</feature>
<feature type="binding site" evidence="6">
    <location>
        <begin position="91"/>
        <end position="94"/>
    </location>
    <ligand>
        <name>substrate</name>
    </ligand>
</feature>
<organism evidence="8 9">
    <name type="scientific">Aeromonas enteropelogenes</name>
    <name type="common">Aeromonas trota</name>
    <dbReference type="NCBI Taxonomy" id="29489"/>
    <lineage>
        <taxon>Bacteria</taxon>
        <taxon>Pseudomonadati</taxon>
        <taxon>Pseudomonadota</taxon>
        <taxon>Gammaproteobacteria</taxon>
        <taxon>Aeromonadales</taxon>
        <taxon>Aeromonadaceae</taxon>
        <taxon>Aeromonas</taxon>
    </lineage>
</organism>
<evidence type="ECO:0000256" key="2">
    <source>
        <dbReference type="ARBA" id="ARBA00022475"/>
    </source>
</evidence>
<feature type="binding site" evidence="6">
    <location>
        <position position="89"/>
    </location>
    <ligand>
        <name>Mg(2+)</name>
        <dbReference type="ChEBI" id="CHEBI:18420"/>
        <label>2</label>
    </ligand>
</feature>
<comment type="catalytic activity">
    <reaction evidence="6">
        <text>adenosine 3',5'-bisphosphate + H2O = AMP + phosphate</text>
        <dbReference type="Rhea" id="RHEA:10040"/>
        <dbReference type="ChEBI" id="CHEBI:15377"/>
        <dbReference type="ChEBI" id="CHEBI:43474"/>
        <dbReference type="ChEBI" id="CHEBI:58343"/>
        <dbReference type="ChEBI" id="CHEBI:456215"/>
        <dbReference type="EC" id="3.1.3.7"/>
    </reaction>
</comment>
<comment type="function">
    <text evidence="6">Converts adenosine-3',5'-bisphosphate (PAP) to AMP.</text>
</comment>
<dbReference type="STRING" id="29489.VL01_00895"/>
<dbReference type="GO" id="GO:0000103">
    <property type="term" value="P:sulfate assimilation"/>
    <property type="evidence" value="ECO:0007669"/>
    <property type="project" value="TreeGrafter"/>
</dbReference>
<feature type="binding site" evidence="7">
    <location>
        <position position="91"/>
    </location>
    <ligand>
        <name>Mg(2+)</name>
        <dbReference type="ChEBI" id="CHEBI:18420"/>
        <label>1</label>
        <note>catalytic</note>
    </ligand>
</feature>
<evidence type="ECO:0000256" key="3">
    <source>
        <dbReference type="ARBA" id="ARBA00022519"/>
    </source>
</evidence>
<dbReference type="InterPro" id="IPR000760">
    <property type="entry name" value="Inositol_monophosphatase-like"/>
</dbReference>
<feature type="binding site" evidence="6">
    <location>
        <position position="69"/>
    </location>
    <ligand>
        <name>substrate</name>
    </ligand>
</feature>
<evidence type="ECO:0000256" key="4">
    <source>
        <dbReference type="ARBA" id="ARBA00022801"/>
    </source>
</evidence>
<dbReference type="GO" id="GO:0008441">
    <property type="term" value="F:3'(2'),5'-bisphosphate nucleotidase activity"/>
    <property type="evidence" value="ECO:0007669"/>
    <property type="project" value="UniProtKB-UniRule"/>
</dbReference>
<dbReference type="PROSITE" id="PS00630">
    <property type="entry name" value="IMP_2"/>
    <property type="match status" value="1"/>
</dbReference>
<evidence type="ECO:0000256" key="7">
    <source>
        <dbReference type="PIRSR" id="PIRSR600760-2"/>
    </source>
</evidence>